<comment type="caution">
    <text evidence="1">The sequence shown here is derived from an EMBL/GenBank/DDBJ whole genome shotgun (WGS) entry which is preliminary data.</text>
</comment>
<dbReference type="InterPro" id="IPR012337">
    <property type="entry name" value="RNaseH-like_sf"/>
</dbReference>
<dbReference type="PANTHER" id="PTHR45835:SF99">
    <property type="entry name" value="CHROMO DOMAIN-CONTAINING PROTEIN-RELATED"/>
    <property type="match status" value="1"/>
</dbReference>
<dbReference type="InterPro" id="IPR036397">
    <property type="entry name" value="RNaseH_sf"/>
</dbReference>
<dbReference type="GO" id="GO:0003676">
    <property type="term" value="F:nucleic acid binding"/>
    <property type="evidence" value="ECO:0007669"/>
    <property type="project" value="InterPro"/>
</dbReference>
<dbReference type="PANTHER" id="PTHR45835">
    <property type="entry name" value="YALI0A06105P"/>
    <property type="match status" value="1"/>
</dbReference>
<name>A0A5B6VLJ7_9ROSI</name>
<evidence type="ECO:0000313" key="2">
    <source>
        <dbReference type="Proteomes" id="UP000325315"/>
    </source>
</evidence>
<dbReference type="Gene3D" id="3.30.420.10">
    <property type="entry name" value="Ribonuclease H-like superfamily/Ribonuclease H"/>
    <property type="match status" value="2"/>
</dbReference>
<protein>
    <submittedName>
        <fullName evidence="1">DNA/RNA polymerases superfamily protein</fullName>
    </submittedName>
</protein>
<sequence>MIPEWKWDRVIMDFVSSLPLSPKKKDAIWVVVDRLTKSAHFIPIRTDYLLDKLVELYINKIVRLHRVPVMFISDRDPSIAFHPQTGGQSERVIQILEDMLRCCVLEFEGNWEKYLSLVEFAYNNSFQSSIKMAPYEALYGHKFRTPLYWTKLSEKKIHKVDLIRETEDKVKKSHADLKRKDIEFQIGDKVFLKVSLWKKILCFSRKGKLSP</sequence>
<reference evidence="2" key="1">
    <citation type="journal article" date="2019" name="Plant Biotechnol. J.">
        <title>Genome sequencing of the Australian wild diploid species Gossypium australe highlights disease resistance and delayed gland morphogenesis.</title>
        <authorList>
            <person name="Cai Y."/>
            <person name="Cai X."/>
            <person name="Wang Q."/>
            <person name="Wang P."/>
            <person name="Zhang Y."/>
            <person name="Cai C."/>
            <person name="Xu Y."/>
            <person name="Wang K."/>
            <person name="Zhou Z."/>
            <person name="Wang C."/>
            <person name="Geng S."/>
            <person name="Li B."/>
            <person name="Dong Q."/>
            <person name="Hou Y."/>
            <person name="Wang H."/>
            <person name="Ai P."/>
            <person name="Liu Z."/>
            <person name="Yi F."/>
            <person name="Sun M."/>
            <person name="An G."/>
            <person name="Cheng J."/>
            <person name="Zhang Y."/>
            <person name="Shi Q."/>
            <person name="Xie Y."/>
            <person name="Shi X."/>
            <person name="Chang Y."/>
            <person name="Huang F."/>
            <person name="Chen Y."/>
            <person name="Hong S."/>
            <person name="Mi L."/>
            <person name="Sun Q."/>
            <person name="Zhang L."/>
            <person name="Zhou B."/>
            <person name="Peng R."/>
            <person name="Zhang X."/>
            <person name="Liu F."/>
        </authorList>
    </citation>
    <scope>NUCLEOTIDE SEQUENCE [LARGE SCALE GENOMIC DNA]</scope>
    <source>
        <strain evidence="2">cv. PA1801</strain>
    </source>
</reference>
<gene>
    <name evidence="1" type="ORF">EPI10_015724</name>
</gene>
<dbReference type="EMBL" id="SMMG02000006">
    <property type="protein sequence ID" value="KAA3469981.1"/>
    <property type="molecule type" value="Genomic_DNA"/>
</dbReference>
<proteinExistence type="predicted"/>
<dbReference type="OrthoDB" id="1909122at2759"/>
<organism evidence="1 2">
    <name type="scientific">Gossypium australe</name>
    <dbReference type="NCBI Taxonomy" id="47621"/>
    <lineage>
        <taxon>Eukaryota</taxon>
        <taxon>Viridiplantae</taxon>
        <taxon>Streptophyta</taxon>
        <taxon>Embryophyta</taxon>
        <taxon>Tracheophyta</taxon>
        <taxon>Spermatophyta</taxon>
        <taxon>Magnoliopsida</taxon>
        <taxon>eudicotyledons</taxon>
        <taxon>Gunneridae</taxon>
        <taxon>Pentapetalae</taxon>
        <taxon>rosids</taxon>
        <taxon>malvids</taxon>
        <taxon>Malvales</taxon>
        <taxon>Malvaceae</taxon>
        <taxon>Malvoideae</taxon>
        <taxon>Gossypium</taxon>
    </lineage>
</organism>
<keyword evidence="2" id="KW-1185">Reference proteome</keyword>
<accession>A0A5B6VLJ7</accession>
<dbReference type="SUPFAM" id="SSF53098">
    <property type="entry name" value="Ribonuclease H-like"/>
    <property type="match status" value="1"/>
</dbReference>
<dbReference type="Proteomes" id="UP000325315">
    <property type="component" value="Unassembled WGS sequence"/>
</dbReference>
<evidence type="ECO:0000313" key="1">
    <source>
        <dbReference type="EMBL" id="KAA3469981.1"/>
    </source>
</evidence>
<dbReference type="AlphaFoldDB" id="A0A5B6VLJ7"/>